<evidence type="ECO:0000313" key="6">
    <source>
        <dbReference type="EMBL" id="SHF34402.1"/>
    </source>
</evidence>
<dbReference type="Pfam" id="PF00496">
    <property type="entry name" value="SBP_bac_5"/>
    <property type="match status" value="1"/>
</dbReference>
<organism evidence="6 7">
    <name type="scientific">Desulforamulus putei DSM 12395</name>
    <dbReference type="NCBI Taxonomy" id="1121429"/>
    <lineage>
        <taxon>Bacteria</taxon>
        <taxon>Bacillati</taxon>
        <taxon>Bacillota</taxon>
        <taxon>Clostridia</taxon>
        <taxon>Eubacteriales</taxon>
        <taxon>Peptococcaceae</taxon>
        <taxon>Desulforamulus</taxon>
    </lineage>
</organism>
<dbReference type="InterPro" id="IPR039424">
    <property type="entry name" value="SBP_5"/>
</dbReference>
<dbReference type="GO" id="GO:1904680">
    <property type="term" value="F:peptide transmembrane transporter activity"/>
    <property type="evidence" value="ECO:0007669"/>
    <property type="project" value="TreeGrafter"/>
</dbReference>
<dbReference type="AlphaFoldDB" id="A0A1M5AWU7"/>
<accession>A0A1M5AWU7</accession>
<dbReference type="STRING" id="1121429.SAMN02745133_02398"/>
<dbReference type="PANTHER" id="PTHR30290">
    <property type="entry name" value="PERIPLASMIC BINDING COMPONENT OF ABC TRANSPORTER"/>
    <property type="match status" value="1"/>
</dbReference>
<dbReference type="InterPro" id="IPR030678">
    <property type="entry name" value="Peptide/Ni-bd"/>
</dbReference>
<feature type="signal peptide" evidence="4">
    <location>
        <begin position="1"/>
        <end position="20"/>
    </location>
</feature>
<protein>
    <submittedName>
        <fullName evidence="6">Peptide/nickel transport system substrate-binding protein</fullName>
    </submittedName>
</protein>
<dbReference type="CDD" id="cd08493">
    <property type="entry name" value="PBP2_DppA_like"/>
    <property type="match status" value="1"/>
</dbReference>
<keyword evidence="3 4" id="KW-0732">Signal</keyword>
<keyword evidence="2" id="KW-0813">Transport</keyword>
<comment type="similarity">
    <text evidence="1">Belongs to the bacterial solute-binding protein 5 family.</text>
</comment>
<evidence type="ECO:0000256" key="2">
    <source>
        <dbReference type="ARBA" id="ARBA00022448"/>
    </source>
</evidence>
<dbReference type="Gene3D" id="3.90.76.10">
    <property type="entry name" value="Dipeptide-binding Protein, Domain 1"/>
    <property type="match status" value="1"/>
</dbReference>
<dbReference type="Gene3D" id="3.40.190.10">
    <property type="entry name" value="Periplasmic binding protein-like II"/>
    <property type="match status" value="1"/>
</dbReference>
<keyword evidence="7" id="KW-1185">Reference proteome</keyword>
<dbReference type="PROSITE" id="PS51257">
    <property type="entry name" value="PROKAR_LIPOPROTEIN"/>
    <property type="match status" value="1"/>
</dbReference>
<reference evidence="7" key="1">
    <citation type="submission" date="2016-11" db="EMBL/GenBank/DDBJ databases">
        <authorList>
            <person name="Varghese N."/>
            <person name="Submissions S."/>
        </authorList>
    </citation>
    <scope>NUCLEOTIDE SEQUENCE [LARGE SCALE GENOMIC DNA]</scope>
    <source>
        <strain evidence="7">DSM 12395</strain>
    </source>
</reference>
<dbReference type="Gene3D" id="3.10.105.10">
    <property type="entry name" value="Dipeptide-binding Protein, Domain 3"/>
    <property type="match status" value="1"/>
</dbReference>
<feature type="domain" description="Solute-binding protein family 5" evidence="5">
    <location>
        <begin position="83"/>
        <end position="445"/>
    </location>
</feature>
<evidence type="ECO:0000259" key="5">
    <source>
        <dbReference type="Pfam" id="PF00496"/>
    </source>
</evidence>
<evidence type="ECO:0000313" key="7">
    <source>
        <dbReference type="Proteomes" id="UP000184148"/>
    </source>
</evidence>
<dbReference type="EMBL" id="FQUY01000019">
    <property type="protein sequence ID" value="SHF34402.1"/>
    <property type="molecule type" value="Genomic_DNA"/>
</dbReference>
<evidence type="ECO:0000256" key="3">
    <source>
        <dbReference type="ARBA" id="ARBA00022729"/>
    </source>
</evidence>
<feature type="chain" id="PRO_5038988987" evidence="4">
    <location>
        <begin position="21"/>
        <end position="529"/>
    </location>
</feature>
<name>A0A1M5AWU7_9FIRM</name>
<evidence type="ECO:0000256" key="4">
    <source>
        <dbReference type="SAM" id="SignalP"/>
    </source>
</evidence>
<dbReference type="PIRSF" id="PIRSF002741">
    <property type="entry name" value="MppA"/>
    <property type="match status" value="1"/>
</dbReference>
<dbReference type="GO" id="GO:0043190">
    <property type="term" value="C:ATP-binding cassette (ABC) transporter complex"/>
    <property type="evidence" value="ECO:0007669"/>
    <property type="project" value="InterPro"/>
</dbReference>
<dbReference type="GO" id="GO:0015833">
    <property type="term" value="P:peptide transport"/>
    <property type="evidence" value="ECO:0007669"/>
    <property type="project" value="TreeGrafter"/>
</dbReference>
<gene>
    <name evidence="6" type="ORF">SAMN02745133_02398</name>
</gene>
<proteinExistence type="inferred from homology"/>
<dbReference type="InterPro" id="IPR000914">
    <property type="entry name" value="SBP_5_dom"/>
</dbReference>
<evidence type="ECO:0000256" key="1">
    <source>
        <dbReference type="ARBA" id="ARBA00005695"/>
    </source>
</evidence>
<dbReference type="Proteomes" id="UP000184148">
    <property type="component" value="Unassembled WGS sequence"/>
</dbReference>
<dbReference type="PANTHER" id="PTHR30290:SF9">
    <property type="entry name" value="OLIGOPEPTIDE-BINDING PROTEIN APPA"/>
    <property type="match status" value="1"/>
</dbReference>
<dbReference type="GO" id="GO:0042597">
    <property type="term" value="C:periplasmic space"/>
    <property type="evidence" value="ECO:0007669"/>
    <property type="project" value="UniProtKB-ARBA"/>
</dbReference>
<dbReference type="SUPFAM" id="SSF53850">
    <property type="entry name" value="Periplasmic binding protein-like II"/>
    <property type="match status" value="1"/>
</dbReference>
<sequence>MMFRKKNLFVLLLVSLLAVALVGCGGGDNKEKAADNAKPKVFVFAQGADPRGLDPAYVDDGESANPIVNIYDGLVRYKPGSTEIEPALATEWSASPDGKEWTFKLRQGVKFHDGTPFNADAVVFSVSRQLPPQRTNEMPYASFTFGPVQKVEKVDDYTVKFILSEPYAPFLANLAMALAAPIVSPAAVQKYGKDFIEHPVGTGPFKFVEWKKGQQIVLEANKEYWDGAPKIDKLVYKIVKENSVRASELRTGSIQAMNGVDPNDVKMLEDAGFTVIKNPGMNINYLAFFCNKKPFDNPKLRLAVAHAINRENLINYLYQGLAELPNSMLPSFMPGHDKTLKAPEYNPEKAKQLLAEAGYPNGLKVTLLTYSTVRPYNPVGGDKLAAAIQADLRKVGIDVQIKSYPWKEYKEVYTPEIVKEGDFMLYGWIGDNGDPDNFLSLLETKEIKSTLNAAKYSNKKVDELLVKGRTARTQEERNAAYSELQKIVQEEAPWVFLSHSKDMAAVSKNVVGFDLHPVGVVYFRNVDIK</sequence>